<dbReference type="SUPFAM" id="SSF47384">
    <property type="entry name" value="Homodimeric domain of signal transducing histidine kinase"/>
    <property type="match status" value="1"/>
</dbReference>
<evidence type="ECO:0000259" key="13">
    <source>
        <dbReference type="PROSITE" id="PS50885"/>
    </source>
</evidence>
<evidence type="ECO:0000256" key="7">
    <source>
        <dbReference type="ARBA" id="ARBA00022777"/>
    </source>
</evidence>
<feature type="transmembrane region" description="Helical" evidence="11">
    <location>
        <begin position="166"/>
        <end position="187"/>
    </location>
</feature>
<evidence type="ECO:0000256" key="1">
    <source>
        <dbReference type="ARBA" id="ARBA00000085"/>
    </source>
</evidence>
<keyword evidence="14" id="KW-0067">ATP-binding</keyword>
<evidence type="ECO:0000256" key="9">
    <source>
        <dbReference type="ARBA" id="ARBA00023012"/>
    </source>
</evidence>
<feature type="domain" description="Histidine kinase" evidence="12">
    <location>
        <begin position="249"/>
        <end position="466"/>
    </location>
</feature>
<keyword evidence="5" id="KW-0808">Transferase</keyword>
<dbReference type="InterPro" id="IPR004358">
    <property type="entry name" value="Sig_transdc_His_kin-like_C"/>
</dbReference>
<dbReference type="SMART" id="SM00304">
    <property type="entry name" value="HAMP"/>
    <property type="match status" value="1"/>
</dbReference>
<dbReference type="Gene3D" id="1.10.287.130">
    <property type="match status" value="1"/>
</dbReference>
<dbReference type="Pfam" id="PF02518">
    <property type="entry name" value="HATPase_c"/>
    <property type="match status" value="1"/>
</dbReference>
<keyword evidence="6 11" id="KW-0812">Transmembrane</keyword>
<dbReference type="SUPFAM" id="SSF55874">
    <property type="entry name" value="ATPase domain of HSP90 chaperone/DNA topoisomerase II/histidine kinase"/>
    <property type="match status" value="1"/>
</dbReference>
<evidence type="ECO:0000256" key="8">
    <source>
        <dbReference type="ARBA" id="ARBA00022989"/>
    </source>
</evidence>
<evidence type="ECO:0000259" key="12">
    <source>
        <dbReference type="PROSITE" id="PS50109"/>
    </source>
</evidence>
<organism evidence="14 15">
    <name type="scientific">Geoalkalibacter halelectricus</name>
    <dbReference type="NCBI Taxonomy" id="2847045"/>
    <lineage>
        <taxon>Bacteria</taxon>
        <taxon>Pseudomonadati</taxon>
        <taxon>Thermodesulfobacteriota</taxon>
        <taxon>Desulfuromonadia</taxon>
        <taxon>Desulfuromonadales</taxon>
        <taxon>Geoalkalibacteraceae</taxon>
        <taxon>Geoalkalibacter</taxon>
    </lineage>
</organism>
<evidence type="ECO:0000256" key="3">
    <source>
        <dbReference type="ARBA" id="ARBA00012438"/>
    </source>
</evidence>
<evidence type="ECO:0000256" key="2">
    <source>
        <dbReference type="ARBA" id="ARBA00004141"/>
    </source>
</evidence>
<proteinExistence type="predicted"/>
<keyword evidence="10 11" id="KW-0472">Membrane</keyword>
<evidence type="ECO:0000256" key="11">
    <source>
        <dbReference type="SAM" id="Phobius"/>
    </source>
</evidence>
<dbReference type="InterPro" id="IPR036890">
    <property type="entry name" value="HATPase_C_sf"/>
</dbReference>
<keyword evidence="7" id="KW-0418">Kinase</keyword>
<comment type="subcellular location">
    <subcellularLocation>
        <location evidence="2">Membrane</location>
        <topology evidence="2">Multi-pass membrane protein</topology>
    </subcellularLocation>
</comment>
<keyword evidence="9" id="KW-0902">Two-component regulatory system</keyword>
<evidence type="ECO:0000256" key="10">
    <source>
        <dbReference type="ARBA" id="ARBA00023136"/>
    </source>
</evidence>
<dbReference type="InterPro" id="IPR003660">
    <property type="entry name" value="HAMP_dom"/>
</dbReference>
<dbReference type="Pfam" id="PF00512">
    <property type="entry name" value="HisKA"/>
    <property type="match status" value="1"/>
</dbReference>
<dbReference type="SUPFAM" id="SSF158472">
    <property type="entry name" value="HAMP domain-like"/>
    <property type="match status" value="1"/>
</dbReference>
<evidence type="ECO:0000256" key="5">
    <source>
        <dbReference type="ARBA" id="ARBA00022679"/>
    </source>
</evidence>
<dbReference type="SMART" id="SM00388">
    <property type="entry name" value="HisKA"/>
    <property type="match status" value="1"/>
</dbReference>
<dbReference type="PANTHER" id="PTHR45436">
    <property type="entry name" value="SENSOR HISTIDINE KINASE YKOH"/>
    <property type="match status" value="1"/>
</dbReference>
<dbReference type="PROSITE" id="PS50885">
    <property type="entry name" value="HAMP"/>
    <property type="match status" value="1"/>
</dbReference>
<evidence type="ECO:0000313" key="14">
    <source>
        <dbReference type="EMBL" id="UWZ80154.1"/>
    </source>
</evidence>
<dbReference type="CDD" id="cd06225">
    <property type="entry name" value="HAMP"/>
    <property type="match status" value="1"/>
</dbReference>
<dbReference type="SMART" id="SM00387">
    <property type="entry name" value="HATPase_c"/>
    <property type="match status" value="1"/>
</dbReference>
<feature type="transmembrane region" description="Helical" evidence="11">
    <location>
        <begin position="12"/>
        <end position="32"/>
    </location>
</feature>
<dbReference type="InterPro" id="IPR003594">
    <property type="entry name" value="HATPase_dom"/>
</dbReference>
<comment type="catalytic activity">
    <reaction evidence="1">
        <text>ATP + protein L-histidine = ADP + protein N-phospho-L-histidine.</text>
        <dbReference type="EC" id="2.7.13.3"/>
    </reaction>
</comment>
<dbReference type="CDD" id="cd00082">
    <property type="entry name" value="HisKA"/>
    <property type="match status" value="1"/>
</dbReference>
<dbReference type="Gene3D" id="3.30.565.10">
    <property type="entry name" value="Histidine kinase-like ATPase, C-terminal domain"/>
    <property type="match status" value="1"/>
</dbReference>
<keyword evidence="14" id="KW-0547">Nucleotide-binding</keyword>
<name>A0ABY5ZMR6_9BACT</name>
<dbReference type="PROSITE" id="PS50109">
    <property type="entry name" value="HIS_KIN"/>
    <property type="match status" value="1"/>
</dbReference>
<feature type="domain" description="HAMP" evidence="13">
    <location>
        <begin position="188"/>
        <end position="241"/>
    </location>
</feature>
<dbReference type="InterPro" id="IPR036097">
    <property type="entry name" value="HisK_dim/P_sf"/>
</dbReference>
<sequence>MLLPRSIRLRITLWYVLTVALILGASGVFWYLSLERTLRAEIDDRLLVVVENLAGQVPTSPEGRAEFCTAVTQEPTLSGAGALVRFHDAQGLAWCDPLPGALPEADPRVLAAVAQLGQPRYQTLKGNDHSLRVLDHPLLVGGRVQGLIQVGVSEEPARRILDRLSLILLISIPLPLAALALGGWFLADRALAPVEEITQTISQINTDNLSRRLPPADEHNEIGRLVRNFNRMLAQLENSFRRMRQFAADASHELRTPLTVLRGETEVALRWGKNAEELRQVLASNLEEIDRMGRIIDDLLLLAKSEAGETPMNIKRVNLNQLVHELAAQGRILGENKGIAVTLELPQDTTFFCDGDELRLHQMLLNLVSNGIKYTPTGGRVALRLSKADGQAAISVSDTGVGMEAEHLQRIFDRFYRIDRNRSLESGAGLGLSIVKWIVEAHQGRIEVSSTLGEGSCFTVYLPLAAAEASA</sequence>
<reference evidence="14" key="1">
    <citation type="journal article" date="2022" name="Environ. Microbiol.">
        <title>Geoalkalibacter halelectricus SAP #1 sp. nov. possessing extracellular electron transfer and mineral#reducing capabilities from a haloalkaline environment.</title>
        <authorList>
            <person name="Yadav S."/>
            <person name="Singh R."/>
            <person name="Sundharam S.S."/>
            <person name="Chaudhary S."/>
            <person name="Krishnamurthi S."/>
            <person name="Patil S.A."/>
        </authorList>
    </citation>
    <scope>NUCLEOTIDE SEQUENCE</scope>
    <source>
        <strain evidence="14">SAP-1</strain>
    </source>
</reference>
<gene>
    <name evidence="14" type="ORF">L9S41_01865</name>
</gene>
<keyword evidence="4" id="KW-0597">Phosphoprotein</keyword>
<dbReference type="EMBL" id="CP092109">
    <property type="protein sequence ID" value="UWZ80154.1"/>
    <property type="molecule type" value="Genomic_DNA"/>
</dbReference>
<evidence type="ECO:0000256" key="4">
    <source>
        <dbReference type="ARBA" id="ARBA00022553"/>
    </source>
</evidence>
<dbReference type="Pfam" id="PF00672">
    <property type="entry name" value="HAMP"/>
    <property type="match status" value="1"/>
</dbReference>
<keyword evidence="15" id="KW-1185">Reference proteome</keyword>
<dbReference type="RefSeq" id="WP_260748511.1">
    <property type="nucleotide sequence ID" value="NZ_CP092109.1"/>
</dbReference>
<dbReference type="InterPro" id="IPR003661">
    <property type="entry name" value="HisK_dim/P_dom"/>
</dbReference>
<keyword evidence="8 11" id="KW-1133">Transmembrane helix</keyword>
<dbReference type="Proteomes" id="UP001060414">
    <property type="component" value="Chromosome"/>
</dbReference>
<dbReference type="InterPro" id="IPR050428">
    <property type="entry name" value="TCS_sensor_his_kinase"/>
</dbReference>
<protein>
    <recommendedName>
        <fullName evidence="3">histidine kinase</fullName>
        <ecNumber evidence="3">2.7.13.3</ecNumber>
    </recommendedName>
</protein>
<dbReference type="PRINTS" id="PR00344">
    <property type="entry name" value="BCTRLSENSOR"/>
</dbReference>
<dbReference type="Gene3D" id="6.10.340.10">
    <property type="match status" value="1"/>
</dbReference>
<dbReference type="GO" id="GO:0005524">
    <property type="term" value="F:ATP binding"/>
    <property type="evidence" value="ECO:0007669"/>
    <property type="project" value="UniProtKB-KW"/>
</dbReference>
<evidence type="ECO:0000313" key="15">
    <source>
        <dbReference type="Proteomes" id="UP001060414"/>
    </source>
</evidence>
<dbReference type="EC" id="2.7.13.3" evidence="3"/>
<dbReference type="PANTHER" id="PTHR45436:SF15">
    <property type="entry name" value="SENSOR HISTIDINE KINASE CUSS"/>
    <property type="match status" value="1"/>
</dbReference>
<accession>A0ABY5ZMR6</accession>
<evidence type="ECO:0000256" key="6">
    <source>
        <dbReference type="ARBA" id="ARBA00022692"/>
    </source>
</evidence>
<dbReference type="InterPro" id="IPR005467">
    <property type="entry name" value="His_kinase_dom"/>
</dbReference>